<evidence type="ECO:0000313" key="3">
    <source>
        <dbReference type="Proteomes" id="UP000037696"/>
    </source>
</evidence>
<protein>
    <submittedName>
        <fullName evidence="2">Uncharacterized protein</fullName>
    </submittedName>
</protein>
<gene>
    <name evidence="2" type="ORF">ACN38_g7060</name>
</gene>
<accession>A0A0M8P7K9</accession>
<reference evidence="2 3" key="1">
    <citation type="submission" date="2015-08" db="EMBL/GenBank/DDBJ databases">
        <title>Genome sequencing of Penicillium nordicum.</title>
        <authorList>
            <person name="Nguyen H.D."/>
            <person name="Seifert K.A."/>
        </authorList>
    </citation>
    <scope>NUCLEOTIDE SEQUENCE [LARGE SCALE GENOMIC DNA]</scope>
    <source>
        <strain evidence="2 3">DAOMC 185683</strain>
    </source>
</reference>
<comment type="caution">
    <text evidence="2">The sequence shown here is derived from an EMBL/GenBank/DDBJ whole genome shotgun (WGS) entry which is preliminary data.</text>
</comment>
<dbReference type="Proteomes" id="UP000037696">
    <property type="component" value="Unassembled WGS sequence"/>
</dbReference>
<organism evidence="2 3">
    <name type="scientific">Penicillium nordicum</name>
    <dbReference type="NCBI Taxonomy" id="229535"/>
    <lineage>
        <taxon>Eukaryota</taxon>
        <taxon>Fungi</taxon>
        <taxon>Dikarya</taxon>
        <taxon>Ascomycota</taxon>
        <taxon>Pezizomycotina</taxon>
        <taxon>Eurotiomycetes</taxon>
        <taxon>Eurotiomycetidae</taxon>
        <taxon>Eurotiales</taxon>
        <taxon>Aspergillaceae</taxon>
        <taxon>Penicillium</taxon>
    </lineage>
</organism>
<dbReference type="EMBL" id="LHQQ01000115">
    <property type="protein sequence ID" value="KOS42050.1"/>
    <property type="molecule type" value="Genomic_DNA"/>
</dbReference>
<proteinExistence type="predicted"/>
<evidence type="ECO:0000256" key="1">
    <source>
        <dbReference type="SAM" id="MobiDB-lite"/>
    </source>
</evidence>
<evidence type="ECO:0000313" key="2">
    <source>
        <dbReference type="EMBL" id="KOS42050.1"/>
    </source>
</evidence>
<name>A0A0M8P7K9_9EURO</name>
<keyword evidence="3" id="KW-1185">Reference proteome</keyword>
<feature type="region of interest" description="Disordered" evidence="1">
    <location>
        <begin position="57"/>
        <end position="86"/>
    </location>
</feature>
<feature type="compositionally biased region" description="Basic residues" evidence="1">
    <location>
        <begin position="61"/>
        <end position="86"/>
    </location>
</feature>
<dbReference type="AlphaFoldDB" id="A0A0M8P7K9"/>
<feature type="region of interest" description="Disordered" evidence="1">
    <location>
        <begin position="134"/>
        <end position="167"/>
    </location>
</feature>
<sequence length="167" mass="18748">MTKAGSGATDQPQTNRIRWNSQFPGFLSQFQVLRHPTAPLEAGLTLNNCRSTDKTEIYSSTKKKKKKKKPIQKKKKKKKTNSKQKKCRALNNCQSGLYSNRGPLILLSSKTSPLEQCHLWLSFIHHDLGFDSATSPNRGSHPPEQATLLPVQDPQLSHSATKLHKYG</sequence>